<evidence type="ECO:0000256" key="4">
    <source>
        <dbReference type="PIRNR" id="PIRNR000446"/>
    </source>
</evidence>
<evidence type="ECO:0000256" key="1">
    <source>
        <dbReference type="ARBA" id="ARBA00022679"/>
    </source>
</evidence>
<comment type="catalytic activity">
    <reaction evidence="3 4">
        <text>holo-[ACP] + malonyl-CoA = malonyl-[ACP] + CoA</text>
        <dbReference type="Rhea" id="RHEA:41792"/>
        <dbReference type="Rhea" id="RHEA-COMP:9623"/>
        <dbReference type="Rhea" id="RHEA-COMP:9685"/>
        <dbReference type="ChEBI" id="CHEBI:57287"/>
        <dbReference type="ChEBI" id="CHEBI:57384"/>
        <dbReference type="ChEBI" id="CHEBI:64479"/>
        <dbReference type="ChEBI" id="CHEBI:78449"/>
        <dbReference type="EC" id="2.3.1.39"/>
    </reaction>
</comment>
<dbReference type="Proteomes" id="UP000517106">
    <property type="component" value="Unassembled WGS sequence"/>
</dbReference>
<dbReference type="InterPro" id="IPR024925">
    <property type="entry name" value="Malonyl_CoA-ACP_transAc"/>
</dbReference>
<dbReference type="SUPFAM" id="SSF55048">
    <property type="entry name" value="Probable ACP-binding domain of malonyl-CoA ACP transacylase"/>
    <property type="match status" value="1"/>
</dbReference>
<dbReference type="InterPro" id="IPR050858">
    <property type="entry name" value="Mal-CoA-ACP_Trans/PKS_FabD"/>
</dbReference>
<accession>A0A7W3YPC9</accession>
<dbReference type="InterPro" id="IPR016036">
    <property type="entry name" value="Malonyl_transacylase_ACP-bd"/>
</dbReference>
<sequence length="316" mass="35366">MRYGIMFSGQGAQRSGMGVELMADSLFSRIVEEASELSQLDLLQIMQNDHKELTKTEYVQPALVTVSYGIYRMLQRDLPELPVAGMVGLSLGEYAAMLASQMLDFNEGIQLITDRAKYMQSDAEKVTSTLAAILDPNLGAIKQFVDEQQKKGKQIYIANFNSPRQIVLGGVSDDVHVAIKKIETEKLAKRAVNLEVSGAFHTPLFNEARKKMHQRLMNIKFNQPLVPVISNTTIQPFNAKDSAAILERQLAVPTHFGADIRYLVNHQQIDATIEIGPGKTLTRFAKQVEKGLTTFHISNLHDYEKFIEERQNGANK</sequence>
<dbReference type="SMART" id="SM00827">
    <property type="entry name" value="PKS_AT"/>
    <property type="match status" value="1"/>
</dbReference>
<keyword evidence="8" id="KW-1185">Reference proteome</keyword>
<dbReference type="GO" id="GO:0004314">
    <property type="term" value="F:[acyl-carrier-protein] S-malonyltransferase activity"/>
    <property type="evidence" value="ECO:0007669"/>
    <property type="project" value="UniProtKB-EC"/>
</dbReference>
<feature type="active site" evidence="5">
    <location>
        <position position="90"/>
    </location>
</feature>
<proteinExistence type="inferred from homology"/>
<evidence type="ECO:0000313" key="8">
    <source>
        <dbReference type="Proteomes" id="UP000517106"/>
    </source>
</evidence>
<evidence type="ECO:0000256" key="2">
    <source>
        <dbReference type="ARBA" id="ARBA00023315"/>
    </source>
</evidence>
<dbReference type="SUPFAM" id="SSF52151">
    <property type="entry name" value="FabD/lysophospholipase-like"/>
    <property type="match status" value="1"/>
</dbReference>
<comment type="similarity">
    <text evidence="4">Belongs to the fabD family.</text>
</comment>
<dbReference type="AlphaFoldDB" id="A0A7W3YPC9"/>
<comment type="caution">
    <text evidence="7">The sequence shown here is derived from an EMBL/GenBank/DDBJ whole genome shotgun (WGS) entry which is preliminary data.</text>
</comment>
<reference evidence="7 8" key="1">
    <citation type="submission" date="2020-07" db="EMBL/GenBank/DDBJ databases">
        <title>Description of Limosilactobacillus balticus sp. nov., Limosilactobacillus agrestis sp. nov., Limosilactobacillus albertensis sp. nov., Limosilactobacillus rudii sp. nov., Limosilactobacillus fastidiosus sp. nov., five novel Limosilactobacillus species isolated from the vertebrate gastrointestinal tract, and proposal of 6 subspecies of Limosilactobacillus reuteri adapted to the gastrointestinal tract of specific vertebrate hosts.</title>
        <authorList>
            <person name="Li F."/>
            <person name="Cheng C."/>
            <person name="Zheng J."/>
            <person name="Quevedo R.M."/>
            <person name="Li J."/>
            <person name="Roos S."/>
            <person name="Gaenzle M.G."/>
            <person name="Walter J."/>
        </authorList>
    </citation>
    <scope>NUCLEOTIDE SEQUENCE [LARGE SCALE GENOMIC DNA]</scope>
    <source>
        <strain evidence="7 8">STM2_1</strain>
    </source>
</reference>
<dbReference type="PANTHER" id="PTHR42681:SF1">
    <property type="entry name" value="MALONYL-COA-ACYL CARRIER PROTEIN TRANSACYLASE, MITOCHONDRIAL"/>
    <property type="match status" value="1"/>
</dbReference>
<dbReference type="Pfam" id="PF00698">
    <property type="entry name" value="Acyl_transf_1"/>
    <property type="match status" value="1"/>
</dbReference>
<feature type="active site" evidence="5">
    <location>
        <position position="201"/>
    </location>
</feature>
<keyword evidence="1 4" id="KW-0808">Transferase</keyword>
<dbReference type="GO" id="GO:0006633">
    <property type="term" value="P:fatty acid biosynthetic process"/>
    <property type="evidence" value="ECO:0007669"/>
    <property type="project" value="TreeGrafter"/>
</dbReference>
<dbReference type="InterPro" id="IPR001227">
    <property type="entry name" value="Ac_transferase_dom_sf"/>
</dbReference>
<evidence type="ECO:0000313" key="7">
    <source>
        <dbReference type="EMBL" id="MBB1098252.1"/>
    </source>
</evidence>
<dbReference type="RefSeq" id="WP_182596961.1">
    <property type="nucleotide sequence ID" value="NZ_JACIVA010000057.1"/>
</dbReference>
<name>A0A7W3YPC9_9LACO</name>
<dbReference type="PANTHER" id="PTHR42681">
    <property type="entry name" value="MALONYL-COA-ACYL CARRIER PROTEIN TRANSACYLASE, MITOCHONDRIAL"/>
    <property type="match status" value="1"/>
</dbReference>
<gene>
    <name evidence="7" type="ORF">H5S09_09925</name>
</gene>
<keyword evidence="2 4" id="KW-0012">Acyltransferase</keyword>
<dbReference type="InterPro" id="IPR014043">
    <property type="entry name" value="Acyl_transferase_dom"/>
</dbReference>
<dbReference type="Gene3D" id="3.30.70.250">
    <property type="entry name" value="Malonyl-CoA ACP transacylase, ACP-binding"/>
    <property type="match status" value="1"/>
</dbReference>
<feature type="domain" description="Malonyl-CoA:ACP transacylase (MAT)" evidence="6">
    <location>
        <begin position="6"/>
        <end position="302"/>
    </location>
</feature>
<evidence type="ECO:0000259" key="6">
    <source>
        <dbReference type="SMART" id="SM00827"/>
    </source>
</evidence>
<dbReference type="PIRSF" id="PIRSF000446">
    <property type="entry name" value="Mct"/>
    <property type="match status" value="1"/>
</dbReference>
<evidence type="ECO:0000256" key="5">
    <source>
        <dbReference type="PIRSR" id="PIRSR000446-1"/>
    </source>
</evidence>
<protein>
    <recommendedName>
        <fullName evidence="4">Malonyl CoA-acyl carrier protein transacylase</fullName>
        <ecNumber evidence="4">2.3.1.39</ecNumber>
    </recommendedName>
</protein>
<organism evidence="7 8">
    <name type="scientific">Limosilactobacillus rudii</name>
    <dbReference type="NCBI Taxonomy" id="2759755"/>
    <lineage>
        <taxon>Bacteria</taxon>
        <taxon>Bacillati</taxon>
        <taxon>Bacillota</taxon>
        <taxon>Bacilli</taxon>
        <taxon>Lactobacillales</taxon>
        <taxon>Lactobacillaceae</taxon>
        <taxon>Limosilactobacillus</taxon>
    </lineage>
</organism>
<dbReference type="EC" id="2.3.1.39" evidence="4"/>
<dbReference type="GO" id="GO:0005829">
    <property type="term" value="C:cytosol"/>
    <property type="evidence" value="ECO:0007669"/>
    <property type="project" value="TreeGrafter"/>
</dbReference>
<dbReference type="Gene3D" id="3.40.366.10">
    <property type="entry name" value="Malonyl-Coenzyme A Acyl Carrier Protein, domain 2"/>
    <property type="match status" value="1"/>
</dbReference>
<evidence type="ECO:0000256" key="3">
    <source>
        <dbReference type="ARBA" id="ARBA00048462"/>
    </source>
</evidence>
<dbReference type="InterPro" id="IPR016035">
    <property type="entry name" value="Acyl_Trfase/lysoPLipase"/>
</dbReference>
<dbReference type="EMBL" id="JACIVA010000057">
    <property type="protein sequence ID" value="MBB1098252.1"/>
    <property type="molecule type" value="Genomic_DNA"/>
</dbReference>